<name>A0A5B7JJJ8_PORTR</name>
<organism evidence="2 3">
    <name type="scientific">Portunus trituberculatus</name>
    <name type="common">Swimming crab</name>
    <name type="synonym">Neptunus trituberculatus</name>
    <dbReference type="NCBI Taxonomy" id="210409"/>
    <lineage>
        <taxon>Eukaryota</taxon>
        <taxon>Metazoa</taxon>
        <taxon>Ecdysozoa</taxon>
        <taxon>Arthropoda</taxon>
        <taxon>Crustacea</taxon>
        <taxon>Multicrustacea</taxon>
        <taxon>Malacostraca</taxon>
        <taxon>Eumalacostraca</taxon>
        <taxon>Eucarida</taxon>
        <taxon>Decapoda</taxon>
        <taxon>Pleocyemata</taxon>
        <taxon>Brachyura</taxon>
        <taxon>Eubrachyura</taxon>
        <taxon>Portunoidea</taxon>
        <taxon>Portunidae</taxon>
        <taxon>Portuninae</taxon>
        <taxon>Portunus</taxon>
    </lineage>
</organism>
<comment type="caution">
    <text evidence="2">The sequence shown here is derived from an EMBL/GenBank/DDBJ whole genome shotgun (WGS) entry which is preliminary data.</text>
</comment>
<gene>
    <name evidence="2" type="ORF">E2C01_089627</name>
</gene>
<evidence type="ECO:0000256" key="1">
    <source>
        <dbReference type="SAM" id="MobiDB-lite"/>
    </source>
</evidence>
<protein>
    <submittedName>
        <fullName evidence="2">Uncharacterized protein</fullName>
    </submittedName>
</protein>
<dbReference type="EMBL" id="VSRR010098641">
    <property type="protein sequence ID" value="MPC94456.1"/>
    <property type="molecule type" value="Genomic_DNA"/>
</dbReference>
<dbReference type="AlphaFoldDB" id="A0A5B7JJJ8"/>
<evidence type="ECO:0000313" key="2">
    <source>
        <dbReference type="EMBL" id="MPC94456.1"/>
    </source>
</evidence>
<dbReference type="Proteomes" id="UP000324222">
    <property type="component" value="Unassembled WGS sequence"/>
</dbReference>
<keyword evidence="3" id="KW-1185">Reference proteome</keyword>
<evidence type="ECO:0000313" key="3">
    <source>
        <dbReference type="Proteomes" id="UP000324222"/>
    </source>
</evidence>
<reference evidence="2 3" key="1">
    <citation type="submission" date="2019-05" db="EMBL/GenBank/DDBJ databases">
        <title>Another draft genome of Portunus trituberculatus and its Hox gene families provides insights of decapod evolution.</title>
        <authorList>
            <person name="Jeong J.-H."/>
            <person name="Song I."/>
            <person name="Kim S."/>
            <person name="Choi T."/>
            <person name="Kim D."/>
            <person name="Ryu S."/>
            <person name="Kim W."/>
        </authorList>
    </citation>
    <scope>NUCLEOTIDE SEQUENCE [LARGE SCALE GENOMIC DNA]</scope>
    <source>
        <tissue evidence="2">Muscle</tissue>
    </source>
</reference>
<feature type="compositionally biased region" description="Polar residues" evidence="1">
    <location>
        <begin position="15"/>
        <end position="26"/>
    </location>
</feature>
<accession>A0A5B7JJJ8</accession>
<feature type="region of interest" description="Disordered" evidence="1">
    <location>
        <begin position="1"/>
        <end position="31"/>
    </location>
</feature>
<sequence length="67" mass="7253">MSKTRPTAGLGRQVEASTTEDSTNPVRHTPVTYRPERDVATSNVTTHTREVMTSLGNDVGVLISKPT</sequence>
<proteinExistence type="predicted"/>